<sequence length="115" mass="12850">MSAERPTLVDPQIEPMLAECENSKFTLVRVASMRAREITTYWSGLGRSQVNVIPPQVNSNSNKSLTMAFEELSEGKLVMHRMSEEEILAAEVAAEEAEKAMAAERQRAFDDFIDA</sequence>
<dbReference type="NCBIfam" id="TIGR00690">
    <property type="entry name" value="rpoZ"/>
    <property type="match status" value="1"/>
</dbReference>
<dbReference type="GO" id="GO:0006351">
    <property type="term" value="P:DNA-templated transcription"/>
    <property type="evidence" value="ECO:0007669"/>
    <property type="project" value="InterPro"/>
</dbReference>
<keyword evidence="5" id="KW-0548">Nucleotidyltransferase</keyword>
<evidence type="ECO:0000256" key="3">
    <source>
        <dbReference type="ARBA" id="ARBA00022478"/>
    </source>
</evidence>
<keyword evidence="8" id="KW-0175">Coiled coil</keyword>
<evidence type="ECO:0000313" key="9">
    <source>
        <dbReference type="EMBL" id="CAB4869998.1"/>
    </source>
</evidence>
<proteinExistence type="inferred from homology"/>
<dbReference type="InterPro" id="IPR006110">
    <property type="entry name" value="Pol_omega/Rpo6/RPB6"/>
</dbReference>
<evidence type="ECO:0000256" key="1">
    <source>
        <dbReference type="ARBA" id="ARBA00006711"/>
    </source>
</evidence>
<dbReference type="AlphaFoldDB" id="A0A6J7DKU9"/>
<gene>
    <name evidence="9" type="ORF">UFOPK3381_00746</name>
</gene>
<dbReference type="Gene3D" id="3.90.940.10">
    <property type="match status" value="1"/>
</dbReference>
<dbReference type="InterPro" id="IPR036161">
    <property type="entry name" value="RPB6/omega-like_sf"/>
</dbReference>
<evidence type="ECO:0000256" key="7">
    <source>
        <dbReference type="ARBA" id="ARBA00048552"/>
    </source>
</evidence>
<dbReference type="GO" id="GO:0003677">
    <property type="term" value="F:DNA binding"/>
    <property type="evidence" value="ECO:0007669"/>
    <property type="project" value="InterPro"/>
</dbReference>
<dbReference type="EMBL" id="CAFBLN010000024">
    <property type="protein sequence ID" value="CAB4869998.1"/>
    <property type="molecule type" value="Genomic_DNA"/>
</dbReference>
<dbReference type="GO" id="GO:0000428">
    <property type="term" value="C:DNA-directed RNA polymerase complex"/>
    <property type="evidence" value="ECO:0007669"/>
    <property type="project" value="UniProtKB-KW"/>
</dbReference>
<feature type="coiled-coil region" evidence="8">
    <location>
        <begin position="80"/>
        <end position="107"/>
    </location>
</feature>
<accession>A0A6J7DKU9</accession>
<evidence type="ECO:0000256" key="8">
    <source>
        <dbReference type="SAM" id="Coils"/>
    </source>
</evidence>
<evidence type="ECO:0000256" key="2">
    <source>
        <dbReference type="ARBA" id="ARBA00012418"/>
    </source>
</evidence>
<dbReference type="SMART" id="SM01409">
    <property type="entry name" value="RNA_pol_Rpb6"/>
    <property type="match status" value="1"/>
</dbReference>
<reference evidence="9" key="1">
    <citation type="submission" date="2020-05" db="EMBL/GenBank/DDBJ databases">
        <authorList>
            <person name="Chiriac C."/>
            <person name="Salcher M."/>
            <person name="Ghai R."/>
            <person name="Kavagutti S V."/>
        </authorList>
    </citation>
    <scope>NUCLEOTIDE SEQUENCE</scope>
</reference>
<evidence type="ECO:0000256" key="6">
    <source>
        <dbReference type="ARBA" id="ARBA00023163"/>
    </source>
</evidence>
<evidence type="ECO:0000256" key="5">
    <source>
        <dbReference type="ARBA" id="ARBA00022695"/>
    </source>
</evidence>
<keyword evidence="4" id="KW-0808">Transferase</keyword>
<comment type="similarity">
    <text evidence="1">Belongs to the RNA polymerase subunit omega family.</text>
</comment>
<name>A0A6J7DKU9_9ZZZZ</name>
<keyword evidence="3" id="KW-0240">DNA-directed RNA polymerase</keyword>
<dbReference type="GO" id="GO:0003899">
    <property type="term" value="F:DNA-directed RNA polymerase activity"/>
    <property type="evidence" value="ECO:0007669"/>
    <property type="project" value="UniProtKB-EC"/>
</dbReference>
<dbReference type="InterPro" id="IPR003716">
    <property type="entry name" value="DNA-dir_RNA_pol_omega"/>
</dbReference>
<protein>
    <recommendedName>
        <fullName evidence="2">DNA-directed RNA polymerase</fullName>
        <ecNumber evidence="2">2.7.7.6</ecNumber>
    </recommendedName>
</protein>
<keyword evidence="6" id="KW-0804">Transcription</keyword>
<organism evidence="9">
    <name type="scientific">freshwater metagenome</name>
    <dbReference type="NCBI Taxonomy" id="449393"/>
    <lineage>
        <taxon>unclassified sequences</taxon>
        <taxon>metagenomes</taxon>
        <taxon>ecological metagenomes</taxon>
    </lineage>
</organism>
<evidence type="ECO:0000256" key="4">
    <source>
        <dbReference type="ARBA" id="ARBA00022679"/>
    </source>
</evidence>
<comment type="catalytic activity">
    <reaction evidence="7">
        <text>RNA(n) + a ribonucleoside 5'-triphosphate = RNA(n+1) + diphosphate</text>
        <dbReference type="Rhea" id="RHEA:21248"/>
        <dbReference type="Rhea" id="RHEA-COMP:14527"/>
        <dbReference type="Rhea" id="RHEA-COMP:17342"/>
        <dbReference type="ChEBI" id="CHEBI:33019"/>
        <dbReference type="ChEBI" id="CHEBI:61557"/>
        <dbReference type="ChEBI" id="CHEBI:140395"/>
        <dbReference type="EC" id="2.7.7.6"/>
    </reaction>
</comment>
<dbReference type="SUPFAM" id="SSF63562">
    <property type="entry name" value="RPB6/omega subunit-like"/>
    <property type="match status" value="1"/>
</dbReference>
<dbReference type="EC" id="2.7.7.6" evidence="2"/>
<dbReference type="Pfam" id="PF01192">
    <property type="entry name" value="RNA_pol_Rpb6"/>
    <property type="match status" value="1"/>
</dbReference>